<proteinExistence type="predicted"/>
<evidence type="ECO:0000313" key="4">
    <source>
        <dbReference type="EMBL" id="SDZ85125.1"/>
    </source>
</evidence>
<organism evidence="4 5">
    <name type="scientific">Desulfuromusa kysingii</name>
    <dbReference type="NCBI Taxonomy" id="37625"/>
    <lineage>
        <taxon>Bacteria</taxon>
        <taxon>Pseudomonadati</taxon>
        <taxon>Thermodesulfobacteriota</taxon>
        <taxon>Desulfuromonadia</taxon>
        <taxon>Desulfuromonadales</taxon>
        <taxon>Geopsychrobacteraceae</taxon>
        <taxon>Desulfuromusa</taxon>
    </lineage>
</organism>
<keyword evidence="2" id="KW-0812">Transmembrane</keyword>
<gene>
    <name evidence="4" type="ORF">SAMN05660420_00619</name>
</gene>
<dbReference type="EMBL" id="FNQN01000001">
    <property type="protein sequence ID" value="SDZ85125.1"/>
    <property type="molecule type" value="Genomic_DNA"/>
</dbReference>
<dbReference type="NCBIfam" id="TIGR02098">
    <property type="entry name" value="MJ0042_CXXC"/>
    <property type="match status" value="1"/>
</dbReference>
<dbReference type="AlphaFoldDB" id="A0A1H3WDH4"/>
<dbReference type="Proteomes" id="UP000199409">
    <property type="component" value="Unassembled WGS sequence"/>
</dbReference>
<keyword evidence="5" id="KW-1185">Reference proteome</keyword>
<protein>
    <submittedName>
        <fullName evidence="4">MJ0042 family finger-like domain-containing protein</fullName>
    </submittedName>
</protein>
<keyword evidence="2" id="KW-1133">Transmembrane helix</keyword>
<sequence length="344" mass="38011">MIITCPKCSTRFNIDSDRIPDGGAKVRCARCKNIFLAEKPLEQDLRPADSAEPSQQEIITEEPPSEPMSGDNDFSYDKFQELDSSVTAEETFSFSAPDDAEEEFTFTDTTTEQVSTIEKIVNATNNEETASAPTTDEHVSDETKAAFEAPAEPEFPAPTIPEKKSGAASSLIRILLLLILGILIVGGVFIYMNGTEQLNQTMQQFFGQQSDRPVQTGQITLKQLEGKFIQNQIDGEFFLIRGLAVNEFAEARAAIQVRGVIFDQNGKPLLQKTVFCGNPIDDEKIQSLSFLELEKIMGNQFGNELSNMNIANQQAIPFDIVFKDLPKNLSEFSVKVTSSKPATE</sequence>
<dbReference type="InterPro" id="IPR021834">
    <property type="entry name" value="DUF3426"/>
</dbReference>
<evidence type="ECO:0000259" key="3">
    <source>
        <dbReference type="Pfam" id="PF13717"/>
    </source>
</evidence>
<keyword evidence="2" id="KW-0472">Membrane</keyword>
<dbReference type="Pfam" id="PF13717">
    <property type="entry name" value="Zn_ribbon_4"/>
    <property type="match status" value="1"/>
</dbReference>
<evidence type="ECO:0000313" key="5">
    <source>
        <dbReference type="Proteomes" id="UP000199409"/>
    </source>
</evidence>
<name>A0A1H3WDH4_9BACT</name>
<dbReference type="STRING" id="37625.SAMN05660420_00619"/>
<accession>A0A1H3WDH4</accession>
<feature type="domain" description="Zinc finger/thioredoxin putative" evidence="3">
    <location>
        <begin position="1"/>
        <end position="35"/>
    </location>
</feature>
<evidence type="ECO:0000256" key="1">
    <source>
        <dbReference type="SAM" id="MobiDB-lite"/>
    </source>
</evidence>
<dbReference type="OrthoDB" id="5506264at2"/>
<dbReference type="Pfam" id="PF11906">
    <property type="entry name" value="DUF3426"/>
    <property type="match status" value="1"/>
</dbReference>
<dbReference type="InterPro" id="IPR011723">
    <property type="entry name" value="Znf/thioredoxin_put"/>
</dbReference>
<feature type="transmembrane region" description="Helical" evidence="2">
    <location>
        <begin position="171"/>
        <end position="192"/>
    </location>
</feature>
<evidence type="ECO:0000256" key="2">
    <source>
        <dbReference type="SAM" id="Phobius"/>
    </source>
</evidence>
<reference evidence="4 5" key="1">
    <citation type="submission" date="2016-10" db="EMBL/GenBank/DDBJ databases">
        <authorList>
            <person name="de Groot N.N."/>
        </authorList>
    </citation>
    <scope>NUCLEOTIDE SEQUENCE [LARGE SCALE GENOMIC DNA]</scope>
    <source>
        <strain evidence="4 5">DSM 7343</strain>
    </source>
</reference>
<feature type="region of interest" description="Disordered" evidence="1">
    <location>
        <begin position="41"/>
        <end position="75"/>
    </location>
</feature>
<dbReference type="RefSeq" id="WP_092344581.1">
    <property type="nucleotide sequence ID" value="NZ_FNQN01000001.1"/>
</dbReference>